<keyword evidence="4" id="KW-0862">Zinc</keyword>
<comment type="similarity">
    <text evidence="1">Belongs to the Elbow/Noc family.</text>
</comment>
<evidence type="ECO:0000256" key="4">
    <source>
        <dbReference type="ARBA" id="ARBA00022833"/>
    </source>
</evidence>
<protein>
    <recommendedName>
        <fullName evidence="7">C2H2-type domain-containing protein</fullName>
    </recommendedName>
</protein>
<dbReference type="PROSITE" id="PS50157">
    <property type="entry name" value="ZINC_FINGER_C2H2_2"/>
    <property type="match status" value="1"/>
</dbReference>
<evidence type="ECO:0000256" key="5">
    <source>
        <dbReference type="PROSITE-ProRule" id="PRU00042"/>
    </source>
</evidence>
<keyword evidence="9" id="KW-1185">Reference proteome</keyword>
<evidence type="ECO:0000313" key="9">
    <source>
        <dbReference type="Proteomes" id="UP000007875"/>
    </source>
</evidence>
<dbReference type="eggNOG" id="ENOG502QUYV">
    <property type="taxonomic scope" value="Eukaryota"/>
</dbReference>
<dbReference type="GO" id="GO:0005634">
    <property type="term" value="C:nucleus"/>
    <property type="evidence" value="ECO:0007669"/>
    <property type="project" value="TreeGrafter"/>
</dbReference>
<dbReference type="GO" id="GO:0008270">
    <property type="term" value="F:zinc ion binding"/>
    <property type="evidence" value="ECO:0007669"/>
    <property type="project" value="UniProtKB-KW"/>
</dbReference>
<dbReference type="PANTHER" id="PTHR12522:SF4">
    <property type="entry name" value="ZINC FINGER PROTEIN ELBOW"/>
    <property type="match status" value="1"/>
</dbReference>
<evidence type="ECO:0000313" key="8">
    <source>
        <dbReference type="Ensembl" id="ENSCSAVP00000007321.1"/>
    </source>
</evidence>
<evidence type="ECO:0000256" key="1">
    <source>
        <dbReference type="ARBA" id="ARBA00010144"/>
    </source>
</evidence>
<dbReference type="GO" id="GO:0045892">
    <property type="term" value="P:negative regulation of DNA-templated transcription"/>
    <property type="evidence" value="ECO:0007669"/>
    <property type="project" value="TreeGrafter"/>
</dbReference>
<proteinExistence type="inferred from homology"/>
<evidence type="ECO:0000256" key="2">
    <source>
        <dbReference type="ARBA" id="ARBA00022723"/>
    </source>
</evidence>
<dbReference type="PANTHER" id="PTHR12522">
    <property type="entry name" value="ZINC-FINGER PROTEIN NOLZ1-RELATED"/>
    <property type="match status" value="1"/>
</dbReference>
<sequence>LSPQLDAKQSPLALLARTCSAIGKDVSSKTGAQQKTFDGKKSPGKVQVTSSRTGPTIDPTPHVCNWVNVGSGNCGKRFATADELFTHLRTHALSSTPATGYMMGGFDKLPNPYATYLSQQAAALAAVTPSTNLLSRSHSPLSRYHPYKTHTLGSQLPTMPSLPIPAGVGPYCSPFALYGQRLGAFPYN</sequence>
<dbReference type="InParanoid" id="H2YPR3"/>
<dbReference type="Proteomes" id="UP000007875">
    <property type="component" value="Unassembled WGS sequence"/>
</dbReference>
<reference evidence="8" key="3">
    <citation type="submission" date="2025-09" db="UniProtKB">
        <authorList>
            <consortium name="Ensembl"/>
        </authorList>
    </citation>
    <scope>IDENTIFICATION</scope>
</reference>
<dbReference type="Gene3D" id="3.30.160.60">
    <property type="entry name" value="Classic Zinc Finger"/>
    <property type="match status" value="1"/>
</dbReference>
<dbReference type="InterPro" id="IPR051520">
    <property type="entry name" value="Elbow/Noc_ZnFinger"/>
</dbReference>
<feature type="region of interest" description="Disordered" evidence="6">
    <location>
        <begin position="30"/>
        <end position="55"/>
    </location>
</feature>
<dbReference type="OMA" id="GCHSHYP"/>
<reference evidence="9" key="1">
    <citation type="submission" date="2003-08" db="EMBL/GenBank/DDBJ databases">
        <authorList>
            <person name="Birren B."/>
            <person name="Nusbaum C."/>
            <person name="Abebe A."/>
            <person name="Abouelleil A."/>
            <person name="Adekoya E."/>
            <person name="Ait-zahra M."/>
            <person name="Allen N."/>
            <person name="Allen T."/>
            <person name="An P."/>
            <person name="Anderson M."/>
            <person name="Anderson S."/>
            <person name="Arachchi H."/>
            <person name="Armbruster J."/>
            <person name="Bachantsang P."/>
            <person name="Baldwin J."/>
            <person name="Barry A."/>
            <person name="Bayul T."/>
            <person name="Blitshsteyn B."/>
            <person name="Bloom T."/>
            <person name="Blye J."/>
            <person name="Boguslavskiy L."/>
            <person name="Borowsky M."/>
            <person name="Boukhgalter B."/>
            <person name="Brunache A."/>
            <person name="Butler J."/>
            <person name="Calixte N."/>
            <person name="Calvo S."/>
            <person name="Camarata J."/>
            <person name="Campo K."/>
            <person name="Chang J."/>
            <person name="Cheshatsang Y."/>
            <person name="Citroen M."/>
            <person name="Collymore A."/>
            <person name="Considine T."/>
            <person name="Cook A."/>
            <person name="Cooke P."/>
            <person name="Corum B."/>
            <person name="Cuomo C."/>
            <person name="David R."/>
            <person name="Dawoe T."/>
            <person name="Degray S."/>
            <person name="Dodge S."/>
            <person name="Dooley K."/>
            <person name="Dorje P."/>
            <person name="Dorjee K."/>
            <person name="Dorris L."/>
            <person name="Duffey N."/>
            <person name="Dupes A."/>
            <person name="Elkins T."/>
            <person name="Engels R."/>
            <person name="Erickson J."/>
            <person name="Farina A."/>
            <person name="Faro S."/>
            <person name="Ferreira P."/>
            <person name="Fischer H."/>
            <person name="Fitzgerald M."/>
            <person name="Foley K."/>
            <person name="Gage D."/>
            <person name="Galagan J."/>
            <person name="Gearin G."/>
            <person name="Gnerre S."/>
            <person name="Gnirke A."/>
            <person name="Goyette A."/>
            <person name="Graham J."/>
            <person name="Grandbois E."/>
            <person name="Gyaltsen K."/>
            <person name="Hafez N."/>
            <person name="Hagopian D."/>
            <person name="Hagos B."/>
            <person name="Hall J."/>
            <person name="Hatcher B."/>
            <person name="Heller A."/>
            <person name="Higgins H."/>
            <person name="Honan T."/>
            <person name="Horn A."/>
            <person name="Houde N."/>
            <person name="Hughes L."/>
            <person name="Hulme W."/>
            <person name="Husby E."/>
            <person name="Iliev I."/>
            <person name="Jaffe D."/>
            <person name="Jones C."/>
            <person name="Kamal M."/>
            <person name="Kamat A."/>
            <person name="Kamvysselis M."/>
            <person name="Karlsson E."/>
            <person name="Kells C."/>
            <person name="Kieu A."/>
            <person name="Kisner P."/>
            <person name="Kodira C."/>
            <person name="Kulbokas E."/>
            <person name="Labutti K."/>
            <person name="Lama D."/>
            <person name="Landers T."/>
            <person name="Leger J."/>
            <person name="Levine S."/>
            <person name="Lewis D."/>
            <person name="Lewis T."/>
            <person name="Lindblad-toh K."/>
            <person name="Liu X."/>
            <person name="Lokyitsang T."/>
            <person name="Lokyitsang Y."/>
            <person name="Lucien O."/>
            <person name="Lui A."/>
            <person name="Ma L.J."/>
            <person name="Mabbitt R."/>
            <person name="Macdonald J."/>
            <person name="Maclean C."/>
            <person name="Major J."/>
            <person name="Manning J."/>
            <person name="Marabella R."/>
            <person name="Maru K."/>
            <person name="Matthews C."/>
            <person name="Mauceli E."/>
            <person name="Mccarthy M."/>
            <person name="Mcdonough S."/>
            <person name="Mcghee T."/>
            <person name="Meldrim J."/>
            <person name="Meneus L."/>
            <person name="Mesirov J."/>
            <person name="Mihalev A."/>
            <person name="Mihova T."/>
            <person name="Mikkelsen T."/>
            <person name="Mlenga V."/>
            <person name="Moru K."/>
            <person name="Mozes J."/>
            <person name="Mulrain L."/>
            <person name="Munson G."/>
            <person name="Naylor J."/>
            <person name="Newes C."/>
            <person name="Nguyen C."/>
            <person name="Nguyen N."/>
            <person name="Nguyen T."/>
            <person name="Nicol R."/>
            <person name="Nielsen C."/>
            <person name="Nizzari M."/>
            <person name="Norbu C."/>
            <person name="Norbu N."/>
            <person name="O'donnell P."/>
            <person name="Okoawo O."/>
            <person name="O'leary S."/>
            <person name="Omotosho B."/>
            <person name="O'neill K."/>
            <person name="Osman S."/>
            <person name="Parker S."/>
            <person name="Perrin D."/>
            <person name="Phunkhang P."/>
            <person name="Piqani B."/>
            <person name="Purcell S."/>
            <person name="Rachupka T."/>
            <person name="Ramasamy U."/>
            <person name="Rameau R."/>
            <person name="Ray V."/>
            <person name="Raymond C."/>
            <person name="Retta R."/>
            <person name="Richardson S."/>
            <person name="Rise C."/>
            <person name="Rodriguez J."/>
            <person name="Rogers J."/>
            <person name="Rogov P."/>
            <person name="Rutman M."/>
            <person name="Schupbach R."/>
            <person name="Seaman C."/>
            <person name="Settipalli S."/>
            <person name="Sharpe T."/>
            <person name="Sheridan J."/>
            <person name="Sherpa N."/>
            <person name="Shi J."/>
            <person name="Smirnov S."/>
            <person name="Smith C."/>
            <person name="Sougnez C."/>
            <person name="Spencer B."/>
            <person name="Stalker J."/>
            <person name="Stange-thomann N."/>
            <person name="Stavropoulos S."/>
            <person name="Stetson K."/>
            <person name="Stone C."/>
            <person name="Stone S."/>
            <person name="Stubbs M."/>
            <person name="Talamas J."/>
            <person name="Tchuinga P."/>
            <person name="Tenzing P."/>
            <person name="Tesfaye S."/>
            <person name="Theodore J."/>
            <person name="Thoulutsang Y."/>
            <person name="Topham K."/>
            <person name="Towey S."/>
            <person name="Tsamla T."/>
            <person name="Tsomo N."/>
            <person name="Vallee D."/>
            <person name="Vassiliev H."/>
            <person name="Venkataraman V."/>
            <person name="Vinson J."/>
            <person name="Vo A."/>
            <person name="Wade C."/>
            <person name="Wang S."/>
            <person name="Wangchuk T."/>
            <person name="Wangdi T."/>
            <person name="Whittaker C."/>
            <person name="Wilkinson J."/>
            <person name="Wu Y."/>
            <person name="Wyman D."/>
            <person name="Yadav S."/>
            <person name="Yang S."/>
            <person name="Yang X."/>
            <person name="Yeager S."/>
            <person name="Yee E."/>
            <person name="Young G."/>
            <person name="Zainoun J."/>
            <person name="Zembeck L."/>
            <person name="Zimmer A."/>
            <person name="Zody M."/>
            <person name="Lander E."/>
        </authorList>
    </citation>
    <scope>NUCLEOTIDE SEQUENCE [LARGE SCALE GENOMIC DNA]</scope>
</reference>
<reference evidence="8" key="2">
    <citation type="submission" date="2025-08" db="UniProtKB">
        <authorList>
            <consortium name="Ensembl"/>
        </authorList>
    </citation>
    <scope>IDENTIFICATION</scope>
</reference>
<evidence type="ECO:0000256" key="6">
    <source>
        <dbReference type="SAM" id="MobiDB-lite"/>
    </source>
</evidence>
<keyword evidence="2" id="KW-0479">Metal-binding</keyword>
<dbReference type="Ensembl" id="ENSCSAVT00000007417.1">
    <property type="protein sequence ID" value="ENSCSAVP00000007321.1"/>
    <property type="gene ID" value="ENSCSAVG00000004370.1"/>
</dbReference>
<dbReference type="HOGENOM" id="CLU_1476755_0_0_1"/>
<evidence type="ECO:0000256" key="3">
    <source>
        <dbReference type="ARBA" id="ARBA00022771"/>
    </source>
</evidence>
<accession>H2YPR3</accession>
<evidence type="ECO:0000259" key="7">
    <source>
        <dbReference type="PROSITE" id="PS50157"/>
    </source>
</evidence>
<dbReference type="InterPro" id="IPR013087">
    <property type="entry name" value="Znf_C2H2_type"/>
</dbReference>
<dbReference type="GeneTree" id="ENSGT00390000014618"/>
<keyword evidence="3 5" id="KW-0863">Zinc-finger</keyword>
<name>H2YPR3_CIOSA</name>
<dbReference type="AlphaFoldDB" id="H2YPR3"/>
<feature type="domain" description="C2H2-type" evidence="7">
    <location>
        <begin position="62"/>
        <end position="96"/>
    </location>
</feature>
<organism evidence="8 9">
    <name type="scientific">Ciona savignyi</name>
    <name type="common">Pacific transparent sea squirt</name>
    <dbReference type="NCBI Taxonomy" id="51511"/>
    <lineage>
        <taxon>Eukaryota</taxon>
        <taxon>Metazoa</taxon>
        <taxon>Chordata</taxon>
        <taxon>Tunicata</taxon>
        <taxon>Ascidiacea</taxon>
        <taxon>Phlebobranchia</taxon>
        <taxon>Cionidae</taxon>
        <taxon>Ciona</taxon>
    </lineage>
</organism>